<evidence type="ECO:0000313" key="8">
    <source>
        <dbReference type="Proteomes" id="UP000682877"/>
    </source>
</evidence>
<dbReference type="PANTHER" id="PTHR31973">
    <property type="entry name" value="POLYPROTEIN, PUTATIVE-RELATED"/>
    <property type="match status" value="1"/>
</dbReference>
<evidence type="ECO:0000256" key="1">
    <source>
        <dbReference type="ARBA" id="ARBA00022723"/>
    </source>
</evidence>
<keyword evidence="3" id="KW-0862">Zinc</keyword>
<protein>
    <recommendedName>
        <fullName evidence="6">SWIM-type domain-containing protein</fullName>
    </recommendedName>
</protein>
<evidence type="ECO:0000256" key="4">
    <source>
        <dbReference type="PROSITE-ProRule" id="PRU00325"/>
    </source>
</evidence>
<dbReference type="Pfam" id="PF10532">
    <property type="entry name" value="Plant_all_beta"/>
    <property type="match status" value="1"/>
</dbReference>
<dbReference type="SMART" id="SM00575">
    <property type="entry name" value="ZnF_PMZ"/>
    <property type="match status" value="1"/>
</dbReference>
<evidence type="ECO:0000256" key="3">
    <source>
        <dbReference type="ARBA" id="ARBA00022833"/>
    </source>
</evidence>
<keyword evidence="8" id="KW-1185">Reference proteome</keyword>
<evidence type="ECO:0000313" key="7">
    <source>
        <dbReference type="EMBL" id="CAE6199406.1"/>
    </source>
</evidence>
<dbReference type="AlphaFoldDB" id="A0A8S2B335"/>
<dbReference type="PROSITE" id="PS50966">
    <property type="entry name" value="ZF_SWIM"/>
    <property type="match status" value="1"/>
</dbReference>
<dbReference type="PANTHER" id="PTHR31973:SF187">
    <property type="entry name" value="MUTATOR TRANSPOSASE MUDRA PROTEIN"/>
    <property type="match status" value="1"/>
</dbReference>
<dbReference type="Pfam" id="PF04434">
    <property type="entry name" value="SWIM"/>
    <property type="match status" value="1"/>
</dbReference>
<evidence type="ECO:0000259" key="6">
    <source>
        <dbReference type="PROSITE" id="PS50966"/>
    </source>
</evidence>
<dbReference type="InterPro" id="IPR018290">
    <property type="entry name" value="MULE_transposase_N"/>
</dbReference>
<dbReference type="EMBL" id="LR999457">
    <property type="protein sequence ID" value="CAE6199406.1"/>
    <property type="molecule type" value="Genomic_DNA"/>
</dbReference>
<name>A0A8S2B335_ARAAE</name>
<proteinExistence type="predicted"/>
<feature type="domain" description="SWIM-type" evidence="6">
    <location>
        <begin position="489"/>
        <end position="521"/>
    </location>
</feature>
<dbReference type="InterPro" id="IPR006564">
    <property type="entry name" value="Znf_PMZ"/>
</dbReference>
<dbReference type="GO" id="GO:0008270">
    <property type="term" value="F:zinc ion binding"/>
    <property type="evidence" value="ECO:0007669"/>
    <property type="project" value="UniProtKB-KW"/>
</dbReference>
<reference evidence="7" key="1">
    <citation type="submission" date="2021-01" db="EMBL/GenBank/DDBJ databases">
        <authorList>
            <person name="Bezrukov I."/>
        </authorList>
    </citation>
    <scope>NUCLEOTIDE SEQUENCE</scope>
</reference>
<sequence length="600" mass="68539">MNKSKGEVSYVKMVEKICRKKKVDEATTKLRVSYFPFTFQGRKLRPNYIRDDEDVVCYYEDVSEEGLRSVLHVEVTNDVEQNQGIDENEGFDQVLREDLVRGYVANNEDIPLVGGADDSGGGVLAMYVGEPSQQYPAVVENEDRDVEGNASEAILWVDEIDITKSEPLRYVVACSEAHNGCDWYIRAARRDTTKPFSIRTHRNIHSCSRSSTSTGRRSRRKGTPTMVASLLAEDYPGKLTTPPPKDLIDLVQGRFGVQVSYSTAWRGKKEAANDIRGTPEDGFRLVHSYMYMLEKMNHGTVSNQSLIKAIAEVYPSSHHGHCIFHLSQNVKLKVFGVNKAVCGKKFRECARAYTEAEFLRLYEVFSFTYPSARTYLDEWADVTKWARCYFRGEKYNIDTSNSVESINGVLERARNYSLLQLIDAIVGKIAEWFAKHRKASGLLPSGQYLVPFVEKELHITIKKAKKLVVRELNGYNLEYSVIGGDGKIYLVDLRSKTCSCRRFDIDKYPCVHAIAATLTANKDAAPELRAHDLSSKYYWIELWVLAYTRTIYPVPHNSQWVLPQEIMQQFAYPPDYEVKQGRRQETRFPSVGEHRGRKKR</sequence>
<organism evidence="7 8">
    <name type="scientific">Arabidopsis arenosa</name>
    <name type="common">Sand rock-cress</name>
    <name type="synonym">Cardaminopsis arenosa</name>
    <dbReference type="NCBI Taxonomy" id="38785"/>
    <lineage>
        <taxon>Eukaryota</taxon>
        <taxon>Viridiplantae</taxon>
        <taxon>Streptophyta</taxon>
        <taxon>Embryophyta</taxon>
        <taxon>Tracheophyta</taxon>
        <taxon>Spermatophyta</taxon>
        <taxon>Magnoliopsida</taxon>
        <taxon>eudicotyledons</taxon>
        <taxon>Gunneridae</taxon>
        <taxon>Pentapetalae</taxon>
        <taxon>rosids</taxon>
        <taxon>malvids</taxon>
        <taxon>Brassicales</taxon>
        <taxon>Brassicaceae</taxon>
        <taxon>Camelineae</taxon>
        <taxon>Arabidopsis</taxon>
    </lineage>
</organism>
<gene>
    <name evidence="7" type="ORF">AARE701A_LOCUS19617</name>
</gene>
<accession>A0A8S2B335</accession>
<feature type="region of interest" description="Disordered" evidence="5">
    <location>
        <begin position="578"/>
        <end position="600"/>
    </location>
</feature>
<keyword evidence="1" id="KW-0479">Metal-binding</keyword>
<keyword evidence="2 4" id="KW-0863">Zinc-finger</keyword>
<evidence type="ECO:0000256" key="2">
    <source>
        <dbReference type="ARBA" id="ARBA00022771"/>
    </source>
</evidence>
<evidence type="ECO:0000256" key="5">
    <source>
        <dbReference type="SAM" id="MobiDB-lite"/>
    </source>
</evidence>
<dbReference type="InterPro" id="IPR007527">
    <property type="entry name" value="Znf_SWIM"/>
</dbReference>
<dbReference type="Proteomes" id="UP000682877">
    <property type="component" value="Chromosome 7"/>
</dbReference>